<keyword evidence="1" id="KW-0732">Signal</keyword>
<name>A0A8K0DG43_IGNLU</name>
<accession>A0A8K0DG43</accession>
<dbReference type="EMBL" id="VTPC01000503">
    <property type="protein sequence ID" value="KAF2905558.1"/>
    <property type="molecule type" value="Genomic_DNA"/>
</dbReference>
<feature type="signal peptide" evidence="1">
    <location>
        <begin position="1"/>
        <end position="18"/>
    </location>
</feature>
<gene>
    <name evidence="2" type="ORF">ILUMI_00606</name>
</gene>
<dbReference type="OrthoDB" id="7694537at2759"/>
<dbReference type="AlphaFoldDB" id="A0A8K0DG43"/>
<dbReference type="Proteomes" id="UP000801492">
    <property type="component" value="Unassembled WGS sequence"/>
</dbReference>
<evidence type="ECO:0000256" key="1">
    <source>
        <dbReference type="SAM" id="SignalP"/>
    </source>
</evidence>
<reference evidence="2" key="1">
    <citation type="submission" date="2019-08" db="EMBL/GenBank/DDBJ databases">
        <title>The genome of the North American firefly Photinus pyralis.</title>
        <authorList>
            <consortium name="Photinus pyralis genome working group"/>
            <person name="Fallon T.R."/>
            <person name="Sander Lower S.E."/>
            <person name="Weng J.-K."/>
        </authorList>
    </citation>
    <scope>NUCLEOTIDE SEQUENCE</scope>
    <source>
        <strain evidence="2">TRF0915ILg1</strain>
        <tissue evidence="2">Whole body</tissue>
    </source>
</reference>
<feature type="chain" id="PRO_5035472734" evidence="1">
    <location>
        <begin position="19"/>
        <end position="944"/>
    </location>
</feature>
<keyword evidence="3" id="KW-1185">Reference proteome</keyword>
<evidence type="ECO:0000313" key="3">
    <source>
        <dbReference type="Proteomes" id="UP000801492"/>
    </source>
</evidence>
<protein>
    <submittedName>
        <fullName evidence="2">Uncharacterized protein</fullName>
    </submittedName>
</protein>
<organism evidence="2 3">
    <name type="scientific">Ignelater luminosus</name>
    <name type="common">Cucubano</name>
    <name type="synonym">Pyrophorus luminosus</name>
    <dbReference type="NCBI Taxonomy" id="2038154"/>
    <lineage>
        <taxon>Eukaryota</taxon>
        <taxon>Metazoa</taxon>
        <taxon>Ecdysozoa</taxon>
        <taxon>Arthropoda</taxon>
        <taxon>Hexapoda</taxon>
        <taxon>Insecta</taxon>
        <taxon>Pterygota</taxon>
        <taxon>Neoptera</taxon>
        <taxon>Endopterygota</taxon>
        <taxon>Coleoptera</taxon>
        <taxon>Polyphaga</taxon>
        <taxon>Elateriformia</taxon>
        <taxon>Elateroidea</taxon>
        <taxon>Elateridae</taxon>
        <taxon>Agrypninae</taxon>
        <taxon>Pyrophorini</taxon>
        <taxon>Ignelater</taxon>
    </lineage>
</organism>
<sequence>MSQTVLAYLTAVVLTVSAKTNMEMYSNVKFEYGRNNPMYSVGTVRSASNPYLRIASHAPEFLSKGFDPTSHDEPKVLVAVIAVFRMNLIKLFGYVLHRPNMKLSTDLYTSLYFILLAIKMNDVDLFQLAPRLHKLSFMESNERFVEVFSLLEQYLPLYLTCAATLWKDAIKTGIVNMHNILVPYKNGFLIVDLFDNITPIELQIISKVSLVAEPKNEQEQEVVHNFNPNVLHIFRIMKNYTRSLTPWLIGSALHFFPKREPHLEVEESILVVDQYLRQVSIKEWNSYRKKSKHIRWENPYEIIRFFLERITGDKSGNTHYVIKNAAHAISYSFCRRNPTAINGNYHTVTALLQPEIDPKFLLVLLNYISIGQYPKDAVFAAHRFQYYLDQCNIRYLNAVFCFNPYMYNSAPEILMALSLRILKKQSDLALEILDSIGAVYSSLLFNYRSSFLPATMPDDIFNINSIILGVRSPDILDSIRNTITSQTRLLMLEPADYYEILKKIPPYKCFQPSLCFTSVLDKMYKLKMFRSALLNLTSLEIISSSCRIGHCPIETNKIQTNVIPENIFRDIQNGTFDIIKYDKKHILSSIIPTDATEGPLVVFSTLRSTLPTTPTPLSANIFSPSQTVPDILVQTLYPTIPPEFFANMIIKSNIQADAANSKKLLEVMKSSKYQKYFKEHENHHTVLLTLYMEGLQKIVDEGKTLDNKKIDKHFEEFLVKQIKMLTSYKIQLHYKNVEMKPSEPSLRDLVVAIPVPTNNDMKEKKRYIIIKAILDNQELFKLVEKKISKDKYTSIGLLLKTVLGEFAKLETKFTKDKLEVIKYFCTKVQMKGFGEGKITYIIPEKQVIKRVELLKTLENGIDLSTLTIDQRFSLYTIVKYLMKNIDIAQSFHNGYLYTTCGEFTKEFFKYLLERPNTPVKVADSVENLIPNIVFDKTGELPAYE</sequence>
<evidence type="ECO:0000313" key="2">
    <source>
        <dbReference type="EMBL" id="KAF2905558.1"/>
    </source>
</evidence>
<proteinExistence type="predicted"/>
<comment type="caution">
    <text evidence="2">The sequence shown here is derived from an EMBL/GenBank/DDBJ whole genome shotgun (WGS) entry which is preliminary data.</text>
</comment>